<evidence type="ECO:0000313" key="2">
    <source>
        <dbReference type="EMBL" id="CZT15618.1"/>
    </source>
</evidence>
<evidence type="ECO:0000313" key="3">
    <source>
        <dbReference type="Proteomes" id="UP000225277"/>
    </source>
</evidence>
<sequence length="94" mass="10141">MKVTALFMSLIFAYATADDICCVPNFDPSQGNCEIGIPACCDGFIRKHPRCGAETTLGEWFSFSRDQTGLLPGGGNPSQCSPGGRQGVWYCVRN</sequence>
<feature type="chain" id="PRO_5013898099" evidence="1">
    <location>
        <begin position="18"/>
        <end position="94"/>
    </location>
</feature>
<protein>
    <submittedName>
        <fullName evidence="2">Uncharacterized protein</fullName>
    </submittedName>
</protein>
<keyword evidence="3" id="KW-1185">Reference proteome</keyword>
<dbReference type="RefSeq" id="XP_023622514.1">
    <property type="nucleotide sequence ID" value="XM_023766746.1"/>
</dbReference>
<dbReference type="Proteomes" id="UP000225277">
    <property type="component" value="Unassembled WGS sequence"/>
</dbReference>
<dbReference type="EMBL" id="FJUY01000001">
    <property type="protein sequence ID" value="CZT15618.1"/>
    <property type="molecule type" value="Genomic_DNA"/>
</dbReference>
<dbReference type="GeneID" id="35606577"/>
<name>A0A2D3UP86_9PEZI</name>
<reference evidence="2 3" key="1">
    <citation type="submission" date="2016-03" db="EMBL/GenBank/DDBJ databases">
        <authorList>
            <person name="Ploux O."/>
        </authorList>
    </citation>
    <scope>NUCLEOTIDE SEQUENCE [LARGE SCALE GENOMIC DNA]</scope>
    <source>
        <strain evidence="2 3">URUG2</strain>
    </source>
</reference>
<proteinExistence type="predicted"/>
<organism evidence="2 3">
    <name type="scientific">Ramularia collo-cygni</name>
    <dbReference type="NCBI Taxonomy" id="112498"/>
    <lineage>
        <taxon>Eukaryota</taxon>
        <taxon>Fungi</taxon>
        <taxon>Dikarya</taxon>
        <taxon>Ascomycota</taxon>
        <taxon>Pezizomycotina</taxon>
        <taxon>Dothideomycetes</taxon>
        <taxon>Dothideomycetidae</taxon>
        <taxon>Mycosphaerellales</taxon>
        <taxon>Mycosphaerellaceae</taxon>
        <taxon>Ramularia</taxon>
    </lineage>
</organism>
<gene>
    <name evidence="2" type="ORF">RCC_12015</name>
</gene>
<accession>A0A2D3UP86</accession>
<dbReference type="AlphaFoldDB" id="A0A2D3UP86"/>
<feature type="signal peptide" evidence="1">
    <location>
        <begin position="1"/>
        <end position="17"/>
    </location>
</feature>
<keyword evidence="1" id="KW-0732">Signal</keyword>
<evidence type="ECO:0000256" key="1">
    <source>
        <dbReference type="SAM" id="SignalP"/>
    </source>
</evidence>